<evidence type="ECO:0000256" key="5">
    <source>
        <dbReference type="ARBA" id="ARBA00022499"/>
    </source>
</evidence>
<comment type="subunit">
    <text evidence="13">Subunit of dynactin, a multiprotein complex part of a tripartite complex with dynein and a adapter, such as BICDL1, BICD2 or HOOK3. The dynactin complex is built around ACTR1A/ACTB filament and consists of an actin-related filament composed of a shoulder domain, a pointed end and a barbed end. Its length is defined by its flexible shoulder domain. The soulder is composed of 2 DCTN1 subunits, 4 DCTN2 and 2 DCTN3. The 4 DCNT2 (via N-terminus) bind the ACTR1A filament and act as molecular rulers to determine the length. The pointed end is important for binding dynein-dynactin cargo adapters. Consists of 4 subunits: ACTR10, DCNT4, DCTN5 and DCTN6. The barbed end is composed of a CAPZA1:CAPZB heterodimers, which binds ACTR1A/ACTB filament and dynactin and stabilizes dynactin. Interacts with ATP7B, but not ATP7A, in a copper-dependent manner. Interacts with ANK2; this interaction is required for localization at costameres. Interacts with N4BP2L1.</text>
</comment>
<dbReference type="AlphaFoldDB" id="A0A8J5IJH7"/>
<dbReference type="GO" id="GO:0001725">
    <property type="term" value="C:stress fiber"/>
    <property type="evidence" value="ECO:0007669"/>
    <property type="project" value="UniProtKB-SubCell"/>
</dbReference>
<dbReference type="Pfam" id="PF05502">
    <property type="entry name" value="Dynactin_p62"/>
    <property type="match status" value="1"/>
</dbReference>
<protein>
    <recommendedName>
        <fullName evidence="12">Dynactin subunit 4</fullName>
    </recommendedName>
</protein>
<evidence type="ECO:0000256" key="9">
    <source>
        <dbReference type="ARBA" id="ARBA00023054"/>
    </source>
</evidence>
<sequence length="513" mass="57444">MRYLYTAFFTMRSEGDVVDGVCVRYACKCGHLAPVSSLFFSETCEKLVCRLPQCSVEEFESYYCGNLLVNLPSKEASMYQNRSSRCFSCPTCETALSTAIHEQRYFFLCAHCRWDSLELGLVDDDPDALIMTAITRERQAAHEDVFQTLHSHYTTFSSSSANGGTAAALSSSSGASFGRSSSLQLLADSMKELQREHQMKKFRLQRMAEMGGWKYDQALAKVQEKEKWLLQQRREHQWPELTKQLAVLQTQGTSWSEDTPEKTREMLENLSQKRDMGEVSTLHQRLLNPLDQSRDADKLFPSRPLLRVKRTWRCVESIERGTAGILVKPQISPMSGDSSLPVSASWFKKANLAAQYVPVITFQRLLYRVDGTGGVECVLLVENPLDDAIRITFRSAPVSSEASEEVLENGQVVLQDLTPIIVGPYEDPNLADAFIDDEPPFGANGDEHNAMLLQATRNLIKIKLPLTVNPATPTSSISARFIMDTEKFDEDANEAIENSLLSVPVVITAPIPQ</sequence>
<evidence type="ECO:0000256" key="4">
    <source>
        <dbReference type="ARBA" id="ARBA00022490"/>
    </source>
</evidence>
<keyword evidence="7" id="KW-0832">Ubl conjugation</keyword>
<evidence type="ECO:0000256" key="12">
    <source>
        <dbReference type="ARBA" id="ARBA00034864"/>
    </source>
</evidence>
<proteinExistence type="inferred from homology"/>
<gene>
    <name evidence="14" type="ORF">JG688_00008006</name>
</gene>
<evidence type="ECO:0000256" key="7">
    <source>
        <dbReference type="ARBA" id="ARBA00022843"/>
    </source>
</evidence>
<dbReference type="PANTHER" id="PTHR13034:SF2">
    <property type="entry name" value="DYNACTIN SUBUNIT 4"/>
    <property type="match status" value="1"/>
</dbReference>
<evidence type="ECO:0000256" key="13">
    <source>
        <dbReference type="ARBA" id="ARBA00093507"/>
    </source>
</evidence>
<accession>A0A8J5IJH7</accession>
<keyword evidence="4" id="KW-0963">Cytoplasm</keyword>
<reference evidence="14" key="1">
    <citation type="submission" date="2021-01" db="EMBL/GenBank/DDBJ databases">
        <title>Phytophthora aleatoria, a newly-described species from Pinus radiata is distinct from Phytophthora cactorum isolates based on comparative genomics.</title>
        <authorList>
            <person name="Mcdougal R."/>
            <person name="Panda P."/>
            <person name="Williams N."/>
            <person name="Studholme D.J."/>
        </authorList>
    </citation>
    <scope>NUCLEOTIDE SEQUENCE</scope>
    <source>
        <strain evidence="14">NZFS 4037</strain>
    </source>
</reference>
<evidence type="ECO:0000256" key="8">
    <source>
        <dbReference type="ARBA" id="ARBA00022990"/>
    </source>
</evidence>
<keyword evidence="5" id="KW-1017">Isopeptide bond</keyword>
<dbReference type="GO" id="GO:0005869">
    <property type="term" value="C:dynactin complex"/>
    <property type="evidence" value="ECO:0007669"/>
    <property type="project" value="InterPro"/>
</dbReference>
<keyword evidence="9" id="KW-0175">Coiled coil</keyword>
<evidence type="ECO:0000256" key="10">
    <source>
        <dbReference type="ARBA" id="ARBA00023212"/>
    </source>
</evidence>
<evidence type="ECO:0000256" key="11">
    <source>
        <dbReference type="ARBA" id="ARBA00034776"/>
    </source>
</evidence>
<evidence type="ECO:0000256" key="3">
    <source>
        <dbReference type="ARBA" id="ARBA00004657"/>
    </source>
</evidence>
<dbReference type="PANTHER" id="PTHR13034">
    <property type="entry name" value="DYNACTIN P62 SUBUNIT"/>
    <property type="match status" value="1"/>
</dbReference>
<evidence type="ECO:0000313" key="14">
    <source>
        <dbReference type="EMBL" id="KAG6963783.1"/>
    </source>
</evidence>
<comment type="caution">
    <text evidence="14">The sequence shown here is derived from an EMBL/GenBank/DDBJ whole genome shotgun (WGS) entry which is preliminary data.</text>
</comment>
<evidence type="ECO:0000256" key="6">
    <source>
        <dbReference type="ARBA" id="ARBA00022553"/>
    </source>
</evidence>
<dbReference type="Proteomes" id="UP000709295">
    <property type="component" value="Unassembled WGS sequence"/>
</dbReference>
<evidence type="ECO:0000313" key="15">
    <source>
        <dbReference type="Proteomes" id="UP000709295"/>
    </source>
</evidence>
<name>A0A8J5IJH7_9STRA</name>
<evidence type="ECO:0000256" key="1">
    <source>
        <dbReference type="ARBA" id="ARBA00004300"/>
    </source>
</evidence>
<comment type="subcellular location">
    <subcellularLocation>
        <location evidence="1">Cytoplasm</location>
        <location evidence="1">Cytoskeleton</location>
        <location evidence="1">Microtubule organizing center</location>
        <location evidence="1">Centrosome</location>
    </subcellularLocation>
    <subcellularLocation>
        <location evidence="2">Cytoplasm</location>
        <location evidence="2">Cytoskeleton</location>
        <location evidence="2">Stress fiber</location>
    </subcellularLocation>
    <subcellularLocation>
        <location evidence="3">Cytoplasm</location>
        <location evidence="3">Myofibril</location>
    </subcellularLocation>
</comment>
<dbReference type="GO" id="GO:0005813">
    <property type="term" value="C:centrosome"/>
    <property type="evidence" value="ECO:0007669"/>
    <property type="project" value="UniProtKB-SubCell"/>
</dbReference>
<organism evidence="14 15">
    <name type="scientific">Phytophthora aleatoria</name>
    <dbReference type="NCBI Taxonomy" id="2496075"/>
    <lineage>
        <taxon>Eukaryota</taxon>
        <taxon>Sar</taxon>
        <taxon>Stramenopiles</taxon>
        <taxon>Oomycota</taxon>
        <taxon>Peronosporomycetes</taxon>
        <taxon>Peronosporales</taxon>
        <taxon>Peronosporaceae</taxon>
        <taxon>Phytophthora</taxon>
    </lineage>
</organism>
<dbReference type="InterPro" id="IPR008603">
    <property type="entry name" value="DCTN4"/>
</dbReference>
<evidence type="ECO:0000256" key="2">
    <source>
        <dbReference type="ARBA" id="ARBA00004529"/>
    </source>
</evidence>
<dbReference type="EMBL" id="JAENGY010000405">
    <property type="protein sequence ID" value="KAG6963783.1"/>
    <property type="molecule type" value="Genomic_DNA"/>
</dbReference>
<keyword evidence="15" id="KW-1185">Reference proteome</keyword>
<keyword evidence="6" id="KW-0597">Phosphoprotein</keyword>
<comment type="similarity">
    <text evidence="11">Belongs to the dynactin subunit 4 family.</text>
</comment>
<keyword evidence="10" id="KW-0206">Cytoskeleton</keyword>
<keyword evidence="8" id="KW-0007">Acetylation</keyword>